<dbReference type="PROSITE" id="PS50940">
    <property type="entry name" value="CHIT_BIND_II"/>
    <property type="match status" value="1"/>
</dbReference>
<organism evidence="3 4">
    <name type="scientific">Biomphalaria glabrata</name>
    <name type="common">Bloodfluke planorb</name>
    <name type="synonym">Freshwater snail</name>
    <dbReference type="NCBI Taxonomy" id="6526"/>
    <lineage>
        <taxon>Eukaryota</taxon>
        <taxon>Metazoa</taxon>
        <taxon>Spiralia</taxon>
        <taxon>Lophotrochozoa</taxon>
        <taxon>Mollusca</taxon>
        <taxon>Gastropoda</taxon>
        <taxon>Heterobranchia</taxon>
        <taxon>Euthyneura</taxon>
        <taxon>Panpulmonata</taxon>
        <taxon>Hygrophila</taxon>
        <taxon>Lymnaeoidea</taxon>
        <taxon>Planorbidae</taxon>
        <taxon>Biomphalaria</taxon>
    </lineage>
</organism>
<dbReference type="GeneID" id="106073774"/>
<evidence type="ECO:0000256" key="1">
    <source>
        <dbReference type="SAM" id="MobiDB-lite"/>
    </source>
</evidence>
<feature type="compositionally biased region" description="Polar residues" evidence="1">
    <location>
        <begin position="289"/>
        <end position="313"/>
    </location>
</feature>
<feature type="domain" description="Chitin-binding type-2" evidence="2">
    <location>
        <begin position="74"/>
        <end position="131"/>
    </location>
</feature>
<dbReference type="SUPFAM" id="SSF57625">
    <property type="entry name" value="Invertebrate chitin-binding proteins"/>
    <property type="match status" value="1"/>
</dbReference>
<sequence length="348" mass="37375">MTTNNNSCTIVRRGVYISKSGLELRPTDLLTQDSLQSSNMDSFTQVIILAVLVVLTTAQTNETFANSTTGQDKPLACLKADGLTANWQDETCSSYFVCDNFVLRIVHCEEGKAFSLLEHACVDRSAVDCEEQNNAVRLNVRAAAILRETSDPSYVMPDLDNEDPNNPISDDARVAAMLHSLRTPKNTRTKRAALKTLGIPLAAEAIEKINVTLTDTICERIDGETVMIEALMNAILLTEAGCRDLSCGIPLLSLVCPVERDGEKDMSTNATMSATFANLIFGNSTLTNEGTSSNANSTQARSNGTSSEPSATNIFGVGVFDASENNGNRNSDVSGATREQGEINGNSN</sequence>
<proteinExistence type="predicted"/>
<name>A0A9U8EJ86_BIOGL</name>
<reference evidence="4" key="1">
    <citation type="submission" date="2025-08" db="UniProtKB">
        <authorList>
            <consortium name="RefSeq"/>
        </authorList>
    </citation>
    <scope>IDENTIFICATION</scope>
</reference>
<dbReference type="KEGG" id="bgt:106073774"/>
<dbReference type="SMART" id="SM00494">
    <property type="entry name" value="ChtBD2"/>
    <property type="match status" value="1"/>
</dbReference>
<dbReference type="GO" id="GO:0008061">
    <property type="term" value="F:chitin binding"/>
    <property type="evidence" value="ECO:0007669"/>
    <property type="project" value="InterPro"/>
</dbReference>
<gene>
    <name evidence="4" type="primary">LOC106073774</name>
</gene>
<accession>A0A9U8EJ86</accession>
<dbReference type="AlphaFoldDB" id="A0A9U8EJ86"/>
<dbReference type="RefSeq" id="XP_013089872.2">
    <property type="nucleotide sequence ID" value="XM_013234418.2"/>
</dbReference>
<dbReference type="Pfam" id="PF01607">
    <property type="entry name" value="CBM_14"/>
    <property type="match status" value="1"/>
</dbReference>
<feature type="compositionally biased region" description="Polar residues" evidence="1">
    <location>
        <begin position="323"/>
        <end position="334"/>
    </location>
</feature>
<dbReference type="OrthoDB" id="6094132at2759"/>
<dbReference type="InterPro" id="IPR036508">
    <property type="entry name" value="Chitin-bd_dom_sf"/>
</dbReference>
<feature type="region of interest" description="Disordered" evidence="1">
    <location>
        <begin position="289"/>
        <end position="348"/>
    </location>
</feature>
<keyword evidence="3" id="KW-1185">Reference proteome</keyword>
<evidence type="ECO:0000313" key="4">
    <source>
        <dbReference type="RefSeq" id="XP_013089872.2"/>
    </source>
</evidence>
<evidence type="ECO:0000313" key="3">
    <source>
        <dbReference type="Proteomes" id="UP001165740"/>
    </source>
</evidence>
<dbReference type="Proteomes" id="UP001165740">
    <property type="component" value="Chromosome 13"/>
</dbReference>
<protein>
    <submittedName>
        <fullName evidence="4">Uncharacterized protein LOC106073774</fullName>
    </submittedName>
</protein>
<dbReference type="Gene3D" id="2.170.140.10">
    <property type="entry name" value="Chitin binding domain"/>
    <property type="match status" value="1"/>
</dbReference>
<dbReference type="GO" id="GO:0005576">
    <property type="term" value="C:extracellular region"/>
    <property type="evidence" value="ECO:0007669"/>
    <property type="project" value="InterPro"/>
</dbReference>
<dbReference type="InterPro" id="IPR002557">
    <property type="entry name" value="Chitin-bd_dom"/>
</dbReference>
<evidence type="ECO:0000259" key="2">
    <source>
        <dbReference type="PROSITE" id="PS50940"/>
    </source>
</evidence>